<evidence type="ECO:0000313" key="5">
    <source>
        <dbReference type="Proteomes" id="UP000051164"/>
    </source>
</evidence>
<evidence type="ECO:0000256" key="1">
    <source>
        <dbReference type="ARBA" id="ARBA00022679"/>
    </source>
</evidence>
<protein>
    <submittedName>
        <fullName evidence="4">Acetyltransferase</fullName>
    </submittedName>
</protein>
<gene>
    <name evidence="4" type="ORF">FC95_GL000020</name>
</gene>
<dbReference type="EMBL" id="AYYV01000079">
    <property type="protein sequence ID" value="KRM49885.1"/>
    <property type="molecule type" value="Genomic_DNA"/>
</dbReference>
<accession>A0A8E1V1J9</accession>
<organism evidence="4 5">
    <name type="scientific">Lentilactobacillus kefiri DSM 20587 = JCM 5818</name>
    <dbReference type="NCBI Taxonomy" id="1423764"/>
    <lineage>
        <taxon>Bacteria</taxon>
        <taxon>Bacillati</taxon>
        <taxon>Bacillota</taxon>
        <taxon>Bacilli</taxon>
        <taxon>Lactobacillales</taxon>
        <taxon>Lactobacillaceae</taxon>
        <taxon>Lentilactobacillus</taxon>
    </lineage>
</organism>
<dbReference type="PANTHER" id="PTHR43800">
    <property type="entry name" value="PEPTIDYL-LYSINE N-ACETYLTRANSFERASE YJAB"/>
    <property type="match status" value="1"/>
</dbReference>
<dbReference type="Proteomes" id="UP000051164">
    <property type="component" value="Unassembled WGS sequence"/>
</dbReference>
<dbReference type="SUPFAM" id="SSF55729">
    <property type="entry name" value="Acyl-CoA N-acyltransferases (Nat)"/>
    <property type="match status" value="1"/>
</dbReference>
<keyword evidence="1 4" id="KW-0808">Transferase</keyword>
<feature type="domain" description="N-acetyltransferase" evidence="3">
    <location>
        <begin position="22"/>
        <end position="169"/>
    </location>
</feature>
<dbReference type="Pfam" id="PF13673">
    <property type="entry name" value="Acetyltransf_10"/>
    <property type="match status" value="1"/>
</dbReference>
<reference evidence="4 5" key="1">
    <citation type="journal article" date="2015" name="Genome Announc.">
        <title>Expanding the biotechnology potential of lactobacilli through comparative genomics of 213 strains and associated genera.</title>
        <authorList>
            <person name="Sun Z."/>
            <person name="Harris H.M."/>
            <person name="McCann A."/>
            <person name="Guo C."/>
            <person name="Argimon S."/>
            <person name="Zhang W."/>
            <person name="Yang X."/>
            <person name="Jeffery I.B."/>
            <person name="Cooney J.C."/>
            <person name="Kagawa T.F."/>
            <person name="Liu W."/>
            <person name="Song Y."/>
            <person name="Salvetti E."/>
            <person name="Wrobel A."/>
            <person name="Rasinkangas P."/>
            <person name="Parkhill J."/>
            <person name="Rea M.C."/>
            <person name="O'Sullivan O."/>
            <person name="Ritari J."/>
            <person name="Douillard F.P."/>
            <person name="Paul Ross R."/>
            <person name="Yang R."/>
            <person name="Briner A.E."/>
            <person name="Felis G.E."/>
            <person name="de Vos W.M."/>
            <person name="Barrangou R."/>
            <person name="Klaenhammer T.R."/>
            <person name="Caufield P.W."/>
            <person name="Cui Y."/>
            <person name="Zhang H."/>
            <person name="O'Toole P.W."/>
        </authorList>
    </citation>
    <scope>NUCLEOTIDE SEQUENCE [LARGE SCALE GENOMIC DNA]</scope>
    <source>
        <strain evidence="4 5">DSM 20587</strain>
    </source>
</reference>
<dbReference type="GO" id="GO:0016747">
    <property type="term" value="F:acyltransferase activity, transferring groups other than amino-acyl groups"/>
    <property type="evidence" value="ECO:0007669"/>
    <property type="project" value="InterPro"/>
</dbReference>
<sequence length="174" mass="19611">MFINIFYSLRFIDNHFDKELNMQVKILSKENRTPRMLAQLVKVWESSVKETHHFLSADEIQQIKPDAIAALKSVPTLAVMLDAGDSPVGFMGIAKNQLEMLFIAPGHRGQGIGKQLIQLGITKYGVTQTTVNEQNTQALAFYQHMGFSTIQRFPIDDEGRPYPLLKMALSSTNQ</sequence>
<comment type="caution">
    <text evidence="4">The sequence shown here is derived from an EMBL/GenBank/DDBJ whole genome shotgun (WGS) entry which is preliminary data.</text>
</comment>
<dbReference type="CDD" id="cd04301">
    <property type="entry name" value="NAT_SF"/>
    <property type="match status" value="1"/>
</dbReference>
<proteinExistence type="predicted"/>
<dbReference type="PROSITE" id="PS51186">
    <property type="entry name" value="GNAT"/>
    <property type="match status" value="1"/>
</dbReference>
<evidence type="ECO:0000313" key="4">
    <source>
        <dbReference type="EMBL" id="KRM49885.1"/>
    </source>
</evidence>
<evidence type="ECO:0000259" key="3">
    <source>
        <dbReference type="PROSITE" id="PS51186"/>
    </source>
</evidence>
<dbReference type="AlphaFoldDB" id="A0A8E1V1J9"/>
<evidence type="ECO:0000256" key="2">
    <source>
        <dbReference type="ARBA" id="ARBA00023315"/>
    </source>
</evidence>
<dbReference type="InterPro" id="IPR016181">
    <property type="entry name" value="Acyl_CoA_acyltransferase"/>
</dbReference>
<name>A0A8E1V1J9_LENKE</name>
<dbReference type="InterPro" id="IPR000182">
    <property type="entry name" value="GNAT_dom"/>
</dbReference>
<keyword evidence="2" id="KW-0012">Acyltransferase</keyword>
<dbReference type="Gene3D" id="3.40.630.30">
    <property type="match status" value="1"/>
</dbReference>
<dbReference type="PANTHER" id="PTHR43800:SF1">
    <property type="entry name" value="PEPTIDYL-LYSINE N-ACETYLTRANSFERASE YJAB"/>
    <property type="match status" value="1"/>
</dbReference>